<evidence type="ECO:0000256" key="4">
    <source>
        <dbReference type="ARBA" id="ARBA00022857"/>
    </source>
</evidence>
<evidence type="ECO:0000256" key="1">
    <source>
        <dbReference type="ARBA" id="ARBA00001917"/>
    </source>
</evidence>
<dbReference type="GO" id="GO:0003959">
    <property type="term" value="F:NADPH dehydrogenase activity"/>
    <property type="evidence" value="ECO:0007669"/>
    <property type="project" value="InterPro"/>
</dbReference>
<evidence type="ECO:0000313" key="7">
    <source>
        <dbReference type="EMBL" id="MRN51748.1"/>
    </source>
</evidence>
<comment type="caution">
    <text evidence="7">The sequence shown here is derived from an EMBL/GenBank/DDBJ whole genome shotgun (WGS) entry which is preliminary data.</text>
</comment>
<evidence type="ECO:0000256" key="5">
    <source>
        <dbReference type="ARBA" id="ARBA00023002"/>
    </source>
</evidence>
<reference evidence="7 8" key="1">
    <citation type="submission" date="2019-11" db="EMBL/GenBank/DDBJ databases">
        <title>Paenibacillus monticola sp. nov., a novel PGPR strain isolated from mountain sample in China.</title>
        <authorList>
            <person name="Zhao Q."/>
            <person name="Li H.-P."/>
            <person name="Zhang J.-L."/>
        </authorList>
    </citation>
    <scope>NUCLEOTIDE SEQUENCE [LARGE SCALE GENOMIC DNA]</scope>
    <source>
        <strain evidence="7 8">LC-T2</strain>
    </source>
</reference>
<protein>
    <submittedName>
        <fullName evidence="7">NADH:flavin oxidoreductase</fullName>
    </submittedName>
</protein>
<dbReference type="PANTHER" id="PTHR43303">
    <property type="entry name" value="NADPH DEHYDROGENASE C23G7.10C-RELATED"/>
    <property type="match status" value="1"/>
</dbReference>
<dbReference type="AlphaFoldDB" id="A0A7X2H1N3"/>
<keyword evidence="4" id="KW-0521">NADP</keyword>
<sequence>MESLLSQYNLKGHEIKNRVVMPPMEFLVRETRNGLVNDGHLLHYGARAKGGVGLIIVEATSIHPNSRSIDSQLGAWSDEHIPGLTRLAAECHAYGAKVLLQLQHLGVKMKADSNHDVYGPSAYDENDVQARAMTLEELHELQDAYVQAVLRAYQAGFDGVEFHGAHGYLLNQFSSPIVNQRQDLYGGSLDNRLRFIREIISRVQTAVSESFILGYRMGCNEPTLEQGIEIAVKLEAMGVDLLHVSSSGYSAERPEIPDDFMYNWTVYGGSQIKQNVNVPVIVVYEIKTPERANDIVEQGLADFTAIGRDLIVDPEWVHKAMKQEEIRYCIRCQPCVIFSGMKCVML</sequence>
<accession>A0A7X2H1N3</accession>
<name>A0A7X2H1N3_9BACL</name>
<dbReference type="Proteomes" id="UP000463051">
    <property type="component" value="Unassembled WGS sequence"/>
</dbReference>
<evidence type="ECO:0000256" key="3">
    <source>
        <dbReference type="ARBA" id="ARBA00022643"/>
    </source>
</evidence>
<evidence type="ECO:0000259" key="6">
    <source>
        <dbReference type="Pfam" id="PF00724"/>
    </source>
</evidence>
<dbReference type="Gene3D" id="3.20.20.70">
    <property type="entry name" value="Aldolase class I"/>
    <property type="match status" value="1"/>
</dbReference>
<dbReference type="InterPro" id="IPR013785">
    <property type="entry name" value="Aldolase_TIM"/>
</dbReference>
<gene>
    <name evidence="7" type="ORF">GJB61_01855</name>
</gene>
<dbReference type="InterPro" id="IPR001155">
    <property type="entry name" value="OxRdtase_FMN_N"/>
</dbReference>
<dbReference type="RefSeq" id="WP_154116562.1">
    <property type="nucleotide sequence ID" value="NZ_WJXB01000001.1"/>
</dbReference>
<evidence type="ECO:0000256" key="2">
    <source>
        <dbReference type="ARBA" id="ARBA00022630"/>
    </source>
</evidence>
<comment type="cofactor">
    <cofactor evidence="1">
        <name>FMN</name>
        <dbReference type="ChEBI" id="CHEBI:58210"/>
    </cofactor>
</comment>
<evidence type="ECO:0000313" key="8">
    <source>
        <dbReference type="Proteomes" id="UP000463051"/>
    </source>
</evidence>
<keyword evidence="8" id="KW-1185">Reference proteome</keyword>
<dbReference type="GO" id="GO:0010181">
    <property type="term" value="F:FMN binding"/>
    <property type="evidence" value="ECO:0007669"/>
    <property type="project" value="InterPro"/>
</dbReference>
<dbReference type="SUPFAM" id="SSF51395">
    <property type="entry name" value="FMN-linked oxidoreductases"/>
    <property type="match status" value="1"/>
</dbReference>
<dbReference type="InterPro" id="IPR044152">
    <property type="entry name" value="YqjM-like"/>
</dbReference>
<organism evidence="7 8">
    <name type="scientific">Paenibacillus monticola</name>
    <dbReference type="NCBI Taxonomy" id="2666075"/>
    <lineage>
        <taxon>Bacteria</taxon>
        <taxon>Bacillati</taxon>
        <taxon>Bacillota</taxon>
        <taxon>Bacilli</taxon>
        <taxon>Bacillales</taxon>
        <taxon>Paenibacillaceae</taxon>
        <taxon>Paenibacillus</taxon>
    </lineage>
</organism>
<keyword evidence="3" id="KW-0288">FMN</keyword>
<keyword evidence="5" id="KW-0560">Oxidoreductase</keyword>
<dbReference type="GO" id="GO:0050661">
    <property type="term" value="F:NADP binding"/>
    <property type="evidence" value="ECO:0007669"/>
    <property type="project" value="InterPro"/>
</dbReference>
<keyword evidence="2" id="KW-0285">Flavoprotein</keyword>
<proteinExistence type="predicted"/>
<dbReference type="Pfam" id="PF00724">
    <property type="entry name" value="Oxidored_FMN"/>
    <property type="match status" value="1"/>
</dbReference>
<dbReference type="CDD" id="cd02803">
    <property type="entry name" value="OYE_like_FMN_family"/>
    <property type="match status" value="1"/>
</dbReference>
<feature type="domain" description="NADH:flavin oxidoreductase/NADH oxidase N-terminal" evidence="6">
    <location>
        <begin position="10"/>
        <end position="323"/>
    </location>
</feature>
<dbReference type="PANTHER" id="PTHR43303:SF4">
    <property type="entry name" value="NADPH DEHYDROGENASE C23G7.10C-RELATED"/>
    <property type="match status" value="1"/>
</dbReference>
<dbReference type="EMBL" id="WJXB01000001">
    <property type="protein sequence ID" value="MRN51748.1"/>
    <property type="molecule type" value="Genomic_DNA"/>
</dbReference>